<protein>
    <recommendedName>
        <fullName evidence="1">Tet-like 2OG-Fe(II) oxygenase domain-containing protein</fullName>
    </recommendedName>
</protein>
<dbReference type="EMBL" id="AVOT02012633">
    <property type="protein sequence ID" value="MBW0494547.1"/>
    <property type="molecule type" value="Genomic_DNA"/>
</dbReference>
<evidence type="ECO:0000313" key="2">
    <source>
        <dbReference type="EMBL" id="MBW0494547.1"/>
    </source>
</evidence>
<proteinExistence type="predicted"/>
<accession>A0A9Q3H7X3</accession>
<name>A0A9Q3H7X3_9BASI</name>
<dbReference type="AlphaFoldDB" id="A0A9Q3H7X3"/>
<comment type="caution">
    <text evidence="2">The sequence shown here is derived from an EMBL/GenBank/DDBJ whole genome shotgun (WGS) entry which is preliminary data.</text>
</comment>
<sequence>MTPRKIQRAVDVTQIKCIHIEHVEISSPTNLLIPLVKFRPLTTMSEVKINQWDELSKLLFRKRRFDDPIATNGELLEGFMFVIGRPKCSTKNKQFGRIEDTKYEWQNRGEILSLVGCILVNHEANISPNQGAFEFASALTFTMSGFKNLPHVDKDALLYASGWWFQADKRTGQIQRDASKQCTGGKLIFPNEHSWIYLSECHGLSQVVWASSTFFHYTDPAQGNESMTIVGMSTQCSRRLAKAMWQKSHDYYQIGDGEGYHIRHGNTISSQLEE</sequence>
<dbReference type="Pfam" id="PF20515">
    <property type="entry name" value="2OG-FeII_Oxy_6"/>
    <property type="match status" value="1"/>
</dbReference>
<feature type="domain" description="Tet-like 2OG-Fe(II) oxygenase" evidence="1">
    <location>
        <begin position="121"/>
        <end position="220"/>
    </location>
</feature>
<organism evidence="2 3">
    <name type="scientific">Austropuccinia psidii MF-1</name>
    <dbReference type="NCBI Taxonomy" id="1389203"/>
    <lineage>
        <taxon>Eukaryota</taxon>
        <taxon>Fungi</taxon>
        <taxon>Dikarya</taxon>
        <taxon>Basidiomycota</taxon>
        <taxon>Pucciniomycotina</taxon>
        <taxon>Pucciniomycetes</taxon>
        <taxon>Pucciniales</taxon>
        <taxon>Sphaerophragmiaceae</taxon>
        <taxon>Austropuccinia</taxon>
    </lineage>
</organism>
<keyword evidence="3" id="KW-1185">Reference proteome</keyword>
<reference evidence="2" key="1">
    <citation type="submission" date="2021-03" db="EMBL/GenBank/DDBJ databases">
        <title>Draft genome sequence of rust myrtle Austropuccinia psidii MF-1, a brazilian biotype.</title>
        <authorList>
            <person name="Quecine M.C."/>
            <person name="Pachon D.M.R."/>
            <person name="Bonatelli M.L."/>
            <person name="Correr F.H."/>
            <person name="Franceschini L.M."/>
            <person name="Leite T.F."/>
            <person name="Margarido G.R.A."/>
            <person name="Almeida C.A."/>
            <person name="Ferrarezi J.A."/>
            <person name="Labate C.A."/>
        </authorList>
    </citation>
    <scope>NUCLEOTIDE SEQUENCE</scope>
    <source>
        <strain evidence="2">MF-1</strain>
    </source>
</reference>
<dbReference type="OrthoDB" id="2503998at2759"/>
<evidence type="ECO:0000313" key="3">
    <source>
        <dbReference type="Proteomes" id="UP000765509"/>
    </source>
</evidence>
<evidence type="ECO:0000259" key="1">
    <source>
        <dbReference type="Pfam" id="PF20515"/>
    </source>
</evidence>
<gene>
    <name evidence="2" type="ORF">O181_034262</name>
</gene>
<dbReference type="InterPro" id="IPR046798">
    <property type="entry name" value="2OG-FeII_Oxy_6"/>
</dbReference>
<dbReference type="Proteomes" id="UP000765509">
    <property type="component" value="Unassembled WGS sequence"/>
</dbReference>